<organism evidence="1 2">
    <name type="scientific">Clostridium felsineum</name>
    <dbReference type="NCBI Taxonomy" id="36839"/>
    <lineage>
        <taxon>Bacteria</taxon>
        <taxon>Bacillati</taxon>
        <taxon>Bacillota</taxon>
        <taxon>Clostridia</taxon>
        <taxon>Eubacteriales</taxon>
        <taxon>Clostridiaceae</taxon>
        <taxon>Clostridium</taxon>
    </lineage>
</organism>
<reference evidence="1 2" key="1">
    <citation type="submission" date="2022-04" db="EMBL/GenBank/DDBJ databases">
        <title>Genome sequence of C. roseum typestrain.</title>
        <authorList>
            <person name="Poehlein A."/>
            <person name="Schoch T."/>
            <person name="Duerre P."/>
            <person name="Daniel R."/>
        </authorList>
    </citation>
    <scope>NUCLEOTIDE SEQUENCE [LARGE SCALE GENOMIC DNA]</scope>
    <source>
        <strain evidence="1 2">DSM 7320</strain>
    </source>
</reference>
<dbReference type="Proteomes" id="UP000190951">
    <property type="component" value="Chromosome"/>
</dbReference>
<evidence type="ECO:0000313" key="2">
    <source>
        <dbReference type="Proteomes" id="UP000190951"/>
    </source>
</evidence>
<dbReference type="KEGG" id="crw:CROST_021780"/>
<gene>
    <name evidence="1" type="ORF">CROST_021780</name>
</gene>
<accession>A0A1S8MDP0</accession>
<protein>
    <submittedName>
        <fullName evidence="1">Uncharacterized protein</fullName>
    </submittedName>
</protein>
<dbReference type="AlphaFoldDB" id="A0A1S8MDP0"/>
<proteinExistence type="predicted"/>
<dbReference type="EMBL" id="CP096983">
    <property type="protein sequence ID" value="URZ11461.1"/>
    <property type="molecule type" value="Genomic_DNA"/>
</dbReference>
<sequence>MENNISKQKLEWMRKVGVKKFEEPLQYYLGANIFYSEKFLAETPLEELEKKSNQILADKGAPIIIENGSKHYID</sequence>
<name>A0A1S8MDP0_9CLOT</name>
<dbReference type="RefSeq" id="WP_077832777.1">
    <property type="nucleotide sequence ID" value="NZ_CP096983.1"/>
</dbReference>
<keyword evidence="2" id="KW-1185">Reference proteome</keyword>
<evidence type="ECO:0000313" key="1">
    <source>
        <dbReference type="EMBL" id="URZ11461.1"/>
    </source>
</evidence>